<evidence type="ECO:0000256" key="1">
    <source>
        <dbReference type="ARBA" id="ARBA00022679"/>
    </source>
</evidence>
<keyword evidence="2" id="KW-0012">Acyltransferase</keyword>
<organism evidence="4 5">
    <name type="scientific">Vibrio tritonius</name>
    <dbReference type="NCBI Taxonomy" id="1435069"/>
    <lineage>
        <taxon>Bacteria</taxon>
        <taxon>Pseudomonadati</taxon>
        <taxon>Pseudomonadota</taxon>
        <taxon>Gammaproteobacteria</taxon>
        <taxon>Vibrionales</taxon>
        <taxon>Vibrionaceae</taxon>
        <taxon>Vibrio</taxon>
    </lineage>
</organism>
<accession>A0ABS7YHE4</accession>
<reference evidence="5" key="1">
    <citation type="submission" date="2023-07" db="EMBL/GenBank/DDBJ databases">
        <title>Molecular identification of indigenous halophilic bacteria isolated from red sea cost, biodegradation of synthetic dyes and assessment of degraded metabolite toxicity.</title>
        <authorList>
            <person name="Chaieb K."/>
            <person name="Altayb H.N."/>
        </authorList>
    </citation>
    <scope>NUCLEOTIDE SEQUENCE [LARGE SCALE GENOMIC DNA]</scope>
    <source>
        <strain evidence="5">K20</strain>
    </source>
</reference>
<dbReference type="Gene3D" id="3.40.630.30">
    <property type="match status" value="1"/>
</dbReference>
<dbReference type="CDD" id="cd04301">
    <property type="entry name" value="NAT_SF"/>
    <property type="match status" value="1"/>
</dbReference>
<proteinExistence type="predicted"/>
<feature type="domain" description="N-acetyltransferase" evidence="3">
    <location>
        <begin position="14"/>
        <end position="170"/>
    </location>
</feature>
<gene>
    <name evidence="4" type="ORF">LDJ79_03185</name>
</gene>
<keyword evidence="1" id="KW-0808">Transferase</keyword>
<dbReference type="SUPFAM" id="SSF55729">
    <property type="entry name" value="Acyl-CoA N-acyltransferases (Nat)"/>
    <property type="match status" value="1"/>
</dbReference>
<dbReference type="PANTHER" id="PTHR43420:SF44">
    <property type="entry name" value="ACETYLTRANSFERASE YPEA"/>
    <property type="match status" value="1"/>
</dbReference>
<keyword evidence="5" id="KW-1185">Reference proteome</keyword>
<name>A0ABS7YHE4_9VIBR</name>
<dbReference type="InterPro" id="IPR050680">
    <property type="entry name" value="YpeA/RimI_acetyltransf"/>
</dbReference>
<dbReference type="InterPro" id="IPR000182">
    <property type="entry name" value="GNAT_dom"/>
</dbReference>
<dbReference type="Pfam" id="PF00583">
    <property type="entry name" value="Acetyltransf_1"/>
    <property type="match status" value="1"/>
</dbReference>
<dbReference type="EMBL" id="JAIWIU010000015">
    <property type="protein sequence ID" value="MCA2015098.1"/>
    <property type="molecule type" value="Genomic_DNA"/>
</dbReference>
<dbReference type="RefSeq" id="WP_225249559.1">
    <property type="nucleotide sequence ID" value="NZ_JAIWIU010000015.1"/>
</dbReference>
<evidence type="ECO:0000259" key="3">
    <source>
        <dbReference type="PROSITE" id="PS51186"/>
    </source>
</evidence>
<dbReference type="PROSITE" id="PS51186">
    <property type="entry name" value="GNAT"/>
    <property type="match status" value="1"/>
</dbReference>
<sequence>MPKRLTRKANMDIMMIDLLTEMTEAEFLHFKAETTQEYAEENVTSGRWPAEGALARSESEMEIILPEGQQTPHHYFFNLTPDEIGQPVGHLWLNVTPLFQSAFVYSIKVDEAYRRRGYAKKALQEAEYYVQKLGIKQLGLHVFTYNEGAVALYQSLGYQTTSINMTKKLG</sequence>
<dbReference type="PANTHER" id="PTHR43420">
    <property type="entry name" value="ACETYLTRANSFERASE"/>
    <property type="match status" value="1"/>
</dbReference>
<comment type="caution">
    <text evidence="4">The sequence shown here is derived from an EMBL/GenBank/DDBJ whole genome shotgun (WGS) entry which is preliminary data.</text>
</comment>
<dbReference type="InterPro" id="IPR016181">
    <property type="entry name" value="Acyl_CoA_acyltransferase"/>
</dbReference>
<evidence type="ECO:0000313" key="4">
    <source>
        <dbReference type="EMBL" id="MCA2015098.1"/>
    </source>
</evidence>
<evidence type="ECO:0000313" key="5">
    <source>
        <dbReference type="Proteomes" id="UP001199044"/>
    </source>
</evidence>
<protein>
    <submittedName>
        <fullName evidence="4">GNAT family N-acetyltransferase</fullName>
    </submittedName>
</protein>
<evidence type="ECO:0000256" key="2">
    <source>
        <dbReference type="ARBA" id="ARBA00023315"/>
    </source>
</evidence>
<dbReference type="Proteomes" id="UP001199044">
    <property type="component" value="Unassembled WGS sequence"/>
</dbReference>